<keyword evidence="2" id="KW-1185">Reference proteome</keyword>
<name>A0ACC2TRR6_9FUNG</name>
<sequence>MIFACKKCKKVFRKDTTDFDKSDEFCPRCDNHFVLPARTLDSEYTHYEPKIDPRVDTSHLFDKRIKQPSLEEQLKDFDFSELLD</sequence>
<evidence type="ECO:0000313" key="1">
    <source>
        <dbReference type="EMBL" id="KAJ9077329.1"/>
    </source>
</evidence>
<dbReference type="EMBL" id="QTSX02002204">
    <property type="protein sequence ID" value="KAJ9077329.1"/>
    <property type="molecule type" value="Genomic_DNA"/>
</dbReference>
<gene>
    <name evidence="1" type="ORF">DSO57_1017644</name>
</gene>
<dbReference type="Proteomes" id="UP001165960">
    <property type="component" value="Unassembled WGS sequence"/>
</dbReference>
<protein>
    <submittedName>
        <fullName evidence="1">Uncharacterized protein</fullName>
    </submittedName>
</protein>
<reference evidence="1" key="1">
    <citation type="submission" date="2022-04" db="EMBL/GenBank/DDBJ databases">
        <title>Genome of the entomopathogenic fungus Entomophthora muscae.</title>
        <authorList>
            <person name="Elya C."/>
            <person name="Lovett B.R."/>
            <person name="Lee E."/>
            <person name="Macias A.M."/>
            <person name="Hajek A.E."/>
            <person name="De Bivort B.L."/>
            <person name="Kasson M.T."/>
            <person name="De Fine Licht H.H."/>
            <person name="Stajich J.E."/>
        </authorList>
    </citation>
    <scope>NUCLEOTIDE SEQUENCE</scope>
    <source>
        <strain evidence="1">Berkeley</strain>
    </source>
</reference>
<organism evidence="1 2">
    <name type="scientific">Entomophthora muscae</name>
    <dbReference type="NCBI Taxonomy" id="34485"/>
    <lineage>
        <taxon>Eukaryota</taxon>
        <taxon>Fungi</taxon>
        <taxon>Fungi incertae sedis</taxon>
        <taxon>Zoopagomycota</taxon>
        <taxon>Entomophthoromycotina</taxon>
        <taxon>Entomophthoromycetes</taxon>
        <taxon>Entomophthorales</taxon>
        <taxon>Entomophthoraceae</taxon>
        <taxon>Entomophthora</taxon>
    </lineage>
</organism>
<comment type="caution">
    <text evidence="1">The sequence shown here is derived from an EMBL/GenBank/DDBJ whole genome shotgun (WGS) entry which is preliminary data.</text>
</comment>
<proteinExistence type="predicted"/>
<evidence type="ECO:0000313" key="2">
    <source>
        <dbReference type="Proteomes" id="UP001165960"/>
    </source>
</evidence>
<accession>A0ACC2TRR6</accession>